<evidence type="ECO:0000313" key="3">
    <source>
        <dbReference type="Proteomes" id="UP000287830"/>
    </source>
</evidence>
<gene>
    <name evidence="2" type="ORF">OEIGOIKO_03159</name>
</gene>
<name>A0A7U9KV77_9ACTN</name>
<sequence length="310" mass="30706">MSAVSALPAAARLPRSAAVRRALLAGLFLAGFVALGIAFGGGAQAADGSVSTNPQVGALAQADRQQASVKDSAAEAGREMRRGGKTAVSAAAETPVGKAVRPVAERTAPAAGQAAKPVTGPVAERVTAPVRDVVREVRQVADADALPVELPGRLPGVGGDGDGDTGRGDGHGEQPGQGSGPQQAGAGVQRGDEAVNAVNSAQPHGRWVRTGELRGASSHSVQRVGSASERWLGQGRGSLPGLPGLPGQLPQAPASSASHTAGDGHGPRGGDQFAAVPAHPAHFGLVPGGVLAAAEPPTRQRAADILEFPG</sequence>
<accession>A0A7U9KV77</accession>
<dbReference type="Proteomes" id="UP000287830">
    <property type="component" value="Unassembled WGS sequence"/>
</dbReference>
<proteinExistence type="predicted"/>
<dbReference type="OrthoDB" id="4335942at2"/>
<organism evidence="2 3">
    <name type="scientific">Streptomyces chrestomyceticus JCM 4735</name>
    <dbReference type="NCBI Taxonomy" id="1306181"/>
    <lineage>
        <taxon>Bacteria</taxon>
        <taxon>Bacillati</taxon>
        <taxon>Actinomycetota</taxon>
        <taxon>Actinomycetes</taxon>
        <taxon>Kitasatosporales</taxon>
        <taxon>Streptomycetaceae</taxon>
        <taxon>Streptomyces</taxon>
    </lineage>
</organism>
<protein>
    <submittedName>
        <fullName evidence="2">Uncharacterized protein</fullName>
    </submittedName>
</protein>
<dbReference type="RefSeq" id="WP_125045360.1">
    <property type="nucleotide sequence ID" value="NZ_BHZC01000001.1"/>
</dbReference>
<feature type="compositionally biased region" description="Low complexity" evidence="1">
    <location>
        <begin position="237"/>
        <end position="253"/>
    </location>
</feature>
<dbReference type="EMBL" id="BHZC01000001">
    <property type="protein sequence ID" value="GCD35416.1"/>
    <property type="molecule type" value="Genomic_DNA"/>
</dbReference>
<comment type="caution">
    <text evidence="2">The sequence shown here is derived from an EMBL/GenBank/DDBJ whole genome shotgun (WGS) entry which is preliminary data.</text>
</comment>
<dbReference type="GeneID" id="95622094"/>
<evidence type="ECO:0000256" key="1">
    <source>
        <dbReference type="SAM" id="MobiDB-lite"/>
    </source>
</evidence>
<reference evidence="2 3" key="1">
    <citation type="submission" date="2018-11" db="EMBL/GenBank/DDBJ databases">
        <title>Whole genome sequence of Streptomyces chrestomyceticus NBRC 13444(T).</title>
        <authorList>
            <person name="Komaki H."/>
            <person name="Tamura T."/>
        </authorList>
    </citation>
    <scope>NUCLEOTIDE SEQUENCE [LARGE SCALE GENOMIC DNA]</scope>
    <source>
        <strain evidence="2 3">NBRC 13444</strain>
    </source>
</reference>
<feature type="region of interest" description="Disordered" evidence="1">
    <location>
        <begin position="146"/>
        <end position="278"/>
    </location>
</feature>
<evidence type="ECO:0000313" key="2">
    <source>
        <dbReference type="EMBL" id="GCD35416.1"/>
    </source>
</evidence>
<feature type="compositionally biased region" description="Low complexity" evidence="1">
    <location>
        <begin position="180"/>
        <end position="189"/>
    </location>
</feature>
<dbReference type="AlphaFoldDB" id="A0A7U9KV77"/>